<dbReference type="PANTHER" id="PTHR43351">
    <property type="entry name" value="L(+)-TARTRATE DEHYDRATASE SUBUNIT BETA"/>
    <property type="match status" value="1"/>
</dbReference>
<dbReference type="EMBL" id="CP016503">
    <property type="protein sequence ID" value="ANV98134.1"/>
    <property type="molecule type" value="Genomic_DNA"/>
</dbReference>
<protein>
    <submittedName>
        <fullName evidence="4">Fumarate hydratase</fullName>
    </submittedName>
</protein>
<name>A0A1B1U5Q8_9HELI</name>
<feature type="domain" description="Fe-S hydro-lyase tartrate dehydratase beta-type catalytic" evidence="3">
    <location>
        <begin position="5"/>
        <end position="174"/>
    </location>
</feature>
<evidence type="ECO:0000256" key="2">
    <source>
        <dbReference type="ARBA" id="ARBA00023239"/>
    </source>
</evidence>
<dbReference type="NCBIfam" id="TIGR00723">
    <property type="entry name" value="ttdB_fumA_fumB"/>
    <property type="match status" value="1"/>
</dbReference>
<accession>A0A1B1U5Q8</accession>
<dbReference type="SUPFAM" id="SSF117457">
    <property type="entry name" value="FumA C-terminal domain-like"/>
    <property type="match status" value="1"/>
</dbReference>
<comment type="similarity">
    <text evidence="1">Belongs to the class-I fumarase family.</text>
</comment>
<evidence type="ECO:0000256" key="1">
    <source>
        <dbReference type="ARBA" id="ARBA00008876"/>
    </source>
</evidence>
<dbReference type="GO" id="GO:0016836">
    <property type="term" value="F:hydro-lyase activity"/>
    <property type="evidence" value="ECO:0007669"/>
    <property type="project" value="InterPro"/>
</dbReference>
<dbReference type="RefSeq" id="WP_066340418.1">
    <property type="nucleotide sequence ID" value="NZ_CP016503.1"/>
</dbReference>
<dbReference type="STRING" id="222136.BBW65_04660"/>
<dbReference type="Gene3D" id="3.20.130.10">
    <property type="entry name" value="Fe-S hydro-lyase, tartrate dehydratase beta-type, catalytic domain"/>
    <property type="match status" value="1"/>
</dbReference>
<dbReference type="Pfam" id="PF05683">
    <property type="entry name" value="Fumerase_C"/>
    <property type="match status" value="1"/>
</dbReference>
<evidence type="ECO:0000259" key="3">
    <source>
        <dbReference type="Pfam" id="PF05683"/>
    </source>
</evidence>
<gene>
    <name evidence="4" type="ORF">BBW65_04660</name>
</gene>
<keyword evidence="5" id="KW-1185">Reference proteome</keyword>
<reference evidence="5" key="1">
    <citation type="submission" date="2016-07" db="EMBL/GenBank/DDBJ databases">
        <authorList>
            <person name="Florea S."/>
            <person name="Webb J.S."/>
            <person name="Jaromczyk J."/>
            <person name="Schardl C.L."/>
        </authorList>
    </citation>
    <scope>NUCLEOTIDE SEQUENCE [LARGE SCALE GENOMIC DNA]</scope>
    <source>
        <strain evidence="5">MIT 01-6242</strain>
    </source>
</reference>
<evidence type="ECO:0000313" key="5">
    <source>
        <dbReference type="Proteomes" id="UP000092884"/>
    </source>
</evidence>
<proteinExistence type="inferred from homology"/>
<dbReference type="InterPro" id="IPR004647">
    <property type="entry name" value="Fe-S_hydro-lyase_TtdB-typ_cat"/>
</dbReference>
<dbReference type="InterPro" id="IPR036660">
    <property type="entry name" value="Fe-S_hydroAse_TtdB_cat_sf"/>
</dbReference>
<evidence type="ECO:0000313" key="4">
    <source>
        <dbReference type="EMBL" id="ANV98134.1"/>
    </source>
</evidence>
<dbReference type="PANTHER" id="PTHR43351:SF2">
    <property type="entry name" value="L(+)-TARTRATE DEHYDRATASE SUBUNIT BETA-RELATED"/>
    <property type="match status" value="1"/>
</dbReference>
<dbReference type="KEGG" id="het:BBW65_04660"/>
<organism evidence="4 5">
    <name type="scientific">Helicobacter enhydrae</name>
    <dbReference type="NCBI Taxonomy" id="222136"/>
    <lineage>
        <taxon>Bacteria</taxon>
        <taxon>Pseudomonadati</taxon>
        <taxon>Campylobacterota</taxon>
        <taxon>Epsilonproteobacteria</taxon>
        <taxon>Campylobacterales</taxon>
        <taxon>Helicobacteraceae</taxon>
        <taxon>Helicobacter</taxon>
    </lineage>
</organism>
<dbReference type="Proteomes" id="UP000092884">
    <property type="component" value="Chromosome"/>
</dbReference>
<dbReference type="NCBIfam" id="NF005310">
    <property type="entry name" value="PRK06842.1"/>
    <property type="match status" value="1"/>
</dbReference>
<dbReference type="AlphaFoldDB" id="A0A1B1U5Q8"/>
<dbReference type="OrthoDB" id="9798978at2"/>
<sequence>MKILQAPFSHEELKNLRAGESVSINGHFLVARDAAHKRLFECIQNHQQLPVSLQGECVYYMGPSPANPGEVIGSAGPTTSGRMDVYTPTLLECGLRAMIGKGYRSQEVIDAIVKYEAVYFVCIGGAGALISQSIKKYEVLAYEDLGAEAIARIEVENFPCIVAIDSRGNNFYLQGQQLAKSPINRPIR</sequence>
<keyword evidence="2" id="KW-0456">Lyase</keyword>